<keyword evidence="4" id="KW-1185">Reference proteome</keyword>
<dbReference type="Proteomes" id="UP001619911">
    <property type="component" value="Unassembled WGS sequence"/>
</dbReference>
<protein>
    <recommendedName>
        <fullName evidence="5">Extracellular protein</fullName>
    </recommendedName>
</protein>
<dbReference type="EMBL" id="JAUIYO010000020">
    <property type="protein sequence ID" value="MFK2827042.1"/>
    <property type="molecule type" value="Genomic_DNA"/>
</dbReference>
<keyword evidence="2" id="KW-0732">Signal</keyword>
<keyword evidence="1" id="KW-0472">Membrane</keyword>
<evidence type="ECO:0000256" key="2">
    <source>
        <dbReference type="SAM" id="SignalP"/>
    </source>
</evidence>
<evidence type="ECO:0000256" key="1">
    <source>
        <dbReference type="SAM" id="Phobius"/>
    </source>
</evidence>
<evidence type="ECO:0000313" key="3">
    <source>
        <dbReference type="EMBL" id="MFK2827042.1"/>
    </source>
</evidence>
<gene>
    <name evidence="3" type="ORF">QYG89_15425</name>
</gene>
<accession>A0ABW8IC07</accession>
<keyword evidence="1" id="KW-0812">Transmembrane</keyword>
<evidence type="ECO:0000313" key="4">
    <source>
        <dbReference type="Proteomes" id="UP001619911"/>
    </source>
</evidence>
<sequence length="253" mass="28714">MYKKTIFFSFLLVFVLNSMFSATAHAYTYGDPNKEDVAEAYKEMLIKLDQNPPNFAEARKIYDSVKKEIDMHMGPEPSKIILDRIEAKDKEAAIENMEKLLVLNIARRLESIESKFTEYDTSKKLLAKAFATYEALSPRVEAVNPDLNKELKADFDQALNALGNPGLFGVGKKESDLDAFKENKEAILSALQKEFKLKSLEVGHFSESATDTEAAKKKEWTDVSNIRNWIPLLLIVAVIGSIVIFTIRKKKRR</sequence>
<evidence type="ECO:0008006" key="5">
    <source>
        <dbReference type="Google" id="ProtNLM"/>
    </source>
</evidence>
<feature type="signal peptide" evidence="2">
    <location>
        <begin position="1"/>
        <end position="26"/>
    </location>
</feature>
<proteinExistence type="predicted"/>
<feature type="transmembrane region" description="Helical" evidence="1">
    <location>
        <begin position="229"/>
        <end position="247"/>
    </location>
</feature>
<feature type="chain" id="PRO_5045223638" description="Extracellular protein" evidence="2">
    <location>
        <begin position="27"/>
        <end position="253"/>
    </location>
</feature>
<name>A0ABW8IC07_9BACI</name>
<organism evidence="3 4">
    <name type="scientific">Bacillus lumedeiriae</name>
    <dbReference type="NCBI Taxonomy" id="3058829"/>
    <lineage>
        <taxon>Bacteria</taxon>
        <taxon>Bacillati</taxon>
        <taxon>Bacillota</taxon>
        <taxon>Bacilli</taxon>
        <taxon>Bacillales</taxon>
        <taxon>Bacillaceae</taxon>
        <taxon>Bacillus</taxon>
    </lineage>
</organism>
<comment type="caution">
    <text evidence="3">The sequence shown here is derived from an EMBL/GenBank/DDBJ whole genome shotgun (WGS) entry which is preliminary data.</text>
</comment>
<dbReference type="RefSeq" id="WP_404318957.1">
    <property type="nucleotide sequence ID" value="NZ_JAUIYO010000020.1"/>
</dbReference>
<reference evidence="3 4" key="1">
    <citation type="submission" date="2023-07" db="EMBL/GenBank/DDBJ databases">
        <title>Bacillus lucianemedeirus sp. nov, a new species isolated from an immunobiological production facility.</title>
        <authorList>
            <person name="Costa L.V."/>
            <person name="Miranda R.V.S.L."/>
            <person name="Brandao M.L.L."/>
            <person name="Reis C.M.F."/>
            <person name="Frazao A.M."/>
            <person name="Cruz F.V."/>
            <person name="Baio P.V.P."/>
            <person name="Veras J.F.C."/>
            <person name="Ramos J.N."/>
            <person name="Vieira V."/>
        </authorList>
    </citation>
    <scope>NUCLEOTIDE SEQUENCE [LARGE SCALE GENOMIC DNA]</scope>
    <source>
        <strain evidence="3 4">B190/17</strain>
    </source>
</reference>
<keyword evidence="1" id="KW-1133">Transmembrane helix</keyword>